<dbReference type="PRINTS" id="PR00184">
    <property type="entry name" value="NEISSPPORIN"/>
</dbReference>
<dbReference type="InterPro" id="IPR050298">
    <property type="entry name" value="Gram-neg_bact_OMP"/>
</dbReference>
<keyword evidence="10" id="KW-0998">Cell outer membrane</keyword>
<dbReference type="InterPro" id="IPR001702">
    <property type="entry name" value="Porin_Gram-ve"/>
</dbReference>
<keyword evidence="9" id="KW-0472">Membrane</keyword>
<dbReference type="EMBL" id="CP017758">
    <property type="protein sequence ID" value="AQV98275.1"/>
    <property type="molecule type" value="Genomic_DNA"/>
</dbReference>
<comment type="subunit">
    <text evidence="2">Homotrimer.</text>
</comment>
<evidence type="ECO:0000256" key="5">
    <source>
        <dbReference type="ARBA" id="ARBA00022692"/>
    </source>
</evidence>
<evidence type="ECO:0000256" key="8">
    <source>
        <dbReference type="ARBA" id="ARBA00023114"/>
    </source>
</evidence>
<protein>
    <submittedName>
        <fullName evidence="13">Porin</fullName>
    </submittedName>
</protein>
<dbReference type="OrthoDB" id="8982743at2"/>
<dbReference type="InterPro" id="IPR002299">
    <property type="entry name" value="Porin_Neis"/>
</dbReference>
<keyword evidence="3" id="KW-0813">Transport</keyword>
<dbReference type="Proteomes" id="UP000189627">
    <property type="component" value="Chromosome 2"/>
</dbReference>
<feature type="signal peptide" evidence="11">
    <location>
        <begin position="1"/>
        <end position="25"/>
    </location>
</feature>
<keyword evidence="5" id="KW-0812">Transmembrane</keyword>
<keyword evidence="8" id="KW-0626">Porin</keyword>
<evidence type="ECO:0000256" key="11">
    <source>
        <dbReference type="SAM" id="SignalP"/>
    </source>
</evidence>
<dbReference type="KEGG" id="cuh:BJN34_30865"/>
<evidence type="ECO:0000256" key="4">
    <source>
        <dbReference type="ARBA" id="ARBA00022452"/>
    </source>
</evidence>
<dbReference type="GO" id="GO:0034220">
    <property type="term" value="P:monoatomic ion transmembrane transport"/>
    <property type="evidence" value="ECO:0007669"/>
    <property type="project" value="InterPro"/>
</dbReference>
<evidence type="ECO:0000313" key="13">
    <source>
        <dbReference type="EMBL" id="AQV98275.1"/>
    </source>
</evidence>
<comment type="subcellular location">
    <subcellularLocation>
        <location evidence="1">Cell outer membrane</location>
        <topology evidence="1">Multi-pass membrane protein</topology>
    </subcellularLocation>
</comment>
<keyword evidence="7" id="KW-0406">Ion transport</keyword>
<dbReference type="GO" id="GO:0046930">
    <property type="term" value="C:pore complex"/>
    <property type="evidence" value="ECO:0007669"/>
    <property type="project" value="UniProtKB-KW"/>
</dbReference>
<dbReference type="Gene3D" id="2.40.160.10">
    <property type="entry name" value="Porin"/>
    <property type="match status" value="1"/>
</dbReference>
<keyword evidence="6 11" id="KW-0732">Signal</keyword>
<dbReference type="InterPro" id="IPR033900">
    <property type="entry name" value="Gram_neg_porin_domain"/>
</dbReference>
<dbReference type="PRINTS" id="PR00182">
    <property type="entry name" value="ECOLNEIPORIN"/>
</dbReference>
<dbReference type="AlphaFoldDB" id="A0A1U9V1M2"/>
<organism evidence="13 14">
    <name type="scientific">Cupriavidus necator</name>
    <name type="common">Alcaligenes eutrophus</name>
    <name type="synonym">Ralstonia eutropha</name>
    <dbReference type="NCBI Taxonomy" id="106590"/>
    <lineage>
        <taxon>Bacteria</taxon>
        <taxon>Pseudomonadati</taxon>
        <taxon>Pseudomonadota</taxon>
        <taxon>Betaproteobacteria</taxon>
        <taxon>Burkholderiales</taxon>
        <taxon>Burkholderiaceae</taxon>
        <taxon>Cupriavidus</taxon>
    </lineage>
</organism>
<evidence type="ECO:0000256" key="7">
    <source>
        <dbReference type="ARBA" id="ARBA00023065"/>
    </source>
</evidence>
<evidence type="ECO:0000256" key="2">
    <source>
        <dbReference type="ARBA" id="ARBA00011233"/>
    </source>
</evidence>
<dbReference type="PANTHER" id="PTHR34501">
    <property type="entry name" value="PROTEIN YDDL-RELATED"/>
    <property type="match status" value="1"/>
</dbReference>
<evidence type="ECO:0000256" key="6">
    <source>
        <dbReference type="ARBA" id="ARBA00022729"/>
    </source>
</evidence>
<dbReference type="RefSeq" id="WP_078200553.1">
    <property type="nucleotide sequence ID" value="NZ_CP017758.1"/>
</dbReference>
<evidence type="ECO:0000256" key="9">
    <source>
        <dbReference type="ARBA" id="ARBA00023136"/>
    </source>
</evidence>
<evidence type="ECO:0000256" key="1">
    <source>
        <dbReference type="ARBA" id="ARBA00004571"/>
    </source>
</evidence>
<evidence type="ECO:0000259" key="12">
    <source>
        <dbReference type="Pfam" id="PF13609"/>
    </source>
</evidence>
<dbReference type="GO" id="GO:0015288">
    <property type="term" value="F:porin activity"/>
    <property type="evidence" value="ECO:0007669"/>
    <property type="project" value="UniProtKB-KW"/>
</dbReference>
<evidence type="ECO:0000256" key="10">
    <source>
        <dbReference type="ARBA" id="ARBA00023237"/>
    </source>
</evidence>
<sequence length="391" mass="41270">MRPSLRLLNATAIPLLCLAASPAFSQNVTLYGIADDALVYANNQQGHSNVYTRSGNNAGSRFGLRGAEPLGGTLSAIFDLQEGFDIDTGKQSSSGLMFNRQAFVGLQDTRFGTLTMGRQYTTYYQFLAPFGPVNMLTGATGAHPGDLDGFDTTIRFNNSVQYVTPSFSGLSVGAQYGFGEIPGRTQAGSSFSAAAKYENGPLGLGVGYIRMYNTGNVQALDPNASASYGSSSVTAGFVSARSVQHIAAAGLYRIGRAQIGLNYSNVRFDAGGNSLFDDTAVFNTYGVIARYDIAPQFDVAGGYSYTRASKSNAISDSARYHQVALKEQYHLSKRTVIYALQAYQHATGKTLGAAGSSEIVNAAATVGDSQNGSPSSTGSQFVGMLGIQHNF</sequence>
<gene>
    <name evidence="13" type="ORF">BJN34_30865</name>
</gene>
<accession>A0A1U9V1M2</accession>
<dbReference type="Pfam" id="PF13609">
    <property type="entry name" value="Porin_4"/>
    <property type="match status" value="1"/>
</dbReference>
<evidence type="ECO:0000313" key="14">
    <source>
        <dbReference type="Proteomes" id="UP000189627"/>
    </source>
</evidence>
<dbReference type="CDD" id="cd00342">
    <property type="entry name" value="gram_neg_porins"/>
    <property type="match status" value="1"/>
</dbReference>
<proteinExistence type="predicted"/>
<keyword evidence="4" id="KW-1134">Transmembrane beta strand</keyword>
<dbReference type="InterPro" id="IPR023614">
    <property type="entry name" value="Porin_dom_sf"/>
</dbReference>
<evidence type="ECO:0000256" key="3">
    <source>
        <dbReference type="ARBA" id="ARBA00022448"/>
    </source>
</evidence>
<feature type="chain" id="PRO_5012098050" evidence="11">
    <location>
        <begin position="26"/>
        <end position="391"/>
    </location>
</feature>
<name>A0A1U9V1M2_CUPNE</name>
<feature type="domain" description="Porin" evidence="12">
    <location>
        <begin position="15"/>
        <end position="345"/>
    </location>
</feature>
<dbReference type="SUPFAM" id="SSF56935">
    <property type="entry name" value="Porins"/>
    <property type="match status" value="1"/>
</dbReference>
<reference evidence="14" key="1">
    <citation type="submission" date="2017-02" db="EMBL/GenBank/DDBJ databases">
        <title>Complete genome sequence of Cupriavidus necator strain NH9, a 3-chlorobenzoate degrader.</title>
        <authorList>
            <person name="Moriuchi R."/>
            <person name="Dohra H."/>
            <person name="Ogawa N."/>
        </authorList>
    </citation>
    <scope>NUCLEOTIDE SEQUENCE [LARGE SCALE GENOMIC DNA]</scope>
    <source>
        <strain evidence="14">NH9</strain>
    </source>
</reference>
<dbReference type="PANTHER" id="PTHR34501:SF9">
    <property type="entry name" value="MAJOR OUTER MEMBRANE PROTEIN P.IA"/>
    <property type="match status" value="1"/>
</dbReference>
<dbReference type="GO" id="GO:0009279">
    <property type="term" value="C:cell outer membrane"/>
    <property type="evidence" value="ECO:0007669"/>
    <property type="project" value="UniProtKB-SubCell"/>
</dbReference>